<evidence type="ECO:0000313" key="1">
    <source>
        <dbReference type="EMBL" id="GHC54930.1"/>
    </source>
</evidence>
<dbReference type="AlphaFoldDB" id="A0A918TP77"/>
<organism evidence="1 2">
    <name type="scientific">Streptomyces cinnamoneus</name>
    <name type="common">Streptoverticillium cinnamoneum</name>
    <dbReference type="NCBI Taxonomy" id="53446"/>
    <lineage>
        <taxon>Bacteria</taxon>
        <taxon>Bacillati</taxon>
        <taxon>Actinomycetota</taxon>
        <taxon>Actinomycetes</taxon>
        <taxon>Kitasatosporales</taxon>
        <taxon>Streptomycetaceae</taxon>
        <taxon>Streptomyces</taxon>
        <taxon>Streptomyces cinnamoneus group</taxon>
    </lineage>
</organism>
<evidence type="ECO:0000313" key="2">
    <source>
        <dbReference type="Proteomes" id="UP000646244"/>
    </source>
</evidence>
<dbReference type="Proteomes" id="UP000646244">
    <property type="component" value="Unassembled WGS sequence"/>
</dbReference>
<proteinExistence type="predicted"/>
<dbReference type="EMBL" id="BMVB01000010">
    <property type="protein sequence ID" value="GHC54930.1"/>
    <property type="molecule type" value="Genomic_DNA"/>
</dbReference>
<gene>
    <name evidence="1" type="ORF">GCM10010507_34030</name>
</gene>
<reference evidence="1" key="1">
    <citation type="journal article" date="2014" name="Int. J. Syst. Evol. Microbiol.">
        <title>Complete genome sequence of Corynebacterium casei LMG S-19264T (=DSM 44701T), isolated from a smear-ripened cheese.</title>
        <authorList>
            <consortium name="US DOE Joint Genome Institute (JGI-PGF)"/>
            <person name="Walter F."/>
            <person name="Albersmeier A."/>
            <person name="Kalinowski J."/>
            <person name="Ruckert C."/>
        </authorList>
    </citation>
    <scope>NUCLEOTIDE SEQUENCE</scope>
    <source>
        <strain evidence="1">JCM 4633</strain>
    </source>
</reference>
<name>A0A918TP77_STRCJ</name>
<protein>
    <submittedName>
        <fullName evidence="1">Uncharacterized protein</fullName>
    </submittedName>
</protein>
<comment type="caution">
    <text evidence="1">The sequence shown here is derived from an EMBL/GenBank/DDBJ whole genome shotgun (WGS) entry which is preliminary data.</text>
</comment>
<reference evidence="1" key="2">
    <citation type="submission" date="2020-09" db="EMBL/GenBank/DDBJ databases">
        <authorList>
            <person name="Sun Q."/>
            <person name="Ohkuma M."/>
        </authorList>
    </citation>
    <scope>NUCLEOTIDE SEQUENCE</scope>
    <source>
        <strain evidence="1">JCM 4633</strain>
    </source>
</reference>
<sequence>MAKDENLLLDVLTPWPSNKETTVRPTIVLLSPLDGHRELTARLHRAGRSTAGPVLDRLERGEHVFGVDVSNDVLDEFEAEEITGISARLGEFGAVLLEYPDVPSVRDLLREVIHGMSGLLDTNHGQLLEFADVLDRFRRDPLWDWRTATR</sequence>
<accession>A0A918TP77</accession>
<dbReference type="RefSeq" id="WP_190110647.1">
    <property type="nucleotide sequence ID" value="NZ_BMVB01000010.1"/>
</dbReference>